<sequence>MNDISYDPFGRITEDVSEEVRDGAFGQTILYCKRGCCGDNRAPECCAPEDDVGQKTFETYKLITVIAAGVVGLAIIAVIVVAIVKWQLKKRRLIRDIQALNRMNRMTDLKTKVKGIGDDGEDKKRKKKKSKRAAVVHVKAAPPEVDPIPPPASYASLNPSTMISIDPPARSEDSVGKPVFLPAQPPSRSIPAPMATAPPQPDPYSYKFENFETSAPAATGLNRFQKLPGLRPGPVAAGVNPLTVPSVSNAFSTPLAESPAMFSGLSVNQSTSPPDHASFAKNSASSDSSRSDIPWDDADLLLYFSNPPRS</sequence>
<dbReference type="OrthoDB" id="10553799at2759"/>
<feature type="compositionally biased region" description="Basic residues" evidence="1">
    <location>
        <begin position="124"/>
        <end position="133"/>
    </location>
</feature>
<reference evidence="3 4" key="1">
    <citation type="submission" date="2019-01" db="EMBL/GenBank/DDBJ databases">
        <title>A draft genome assembly of the solar-powered sea slug Elysia chlorotica.</title>
        <authorList>
            <person name="Cai H."/>
            <person name="Li Q."/>
            <person name="Fang X."/>
            <person name="Li J."/>
            <person name="Curtis N.E."/>
            <person name="Altenburger A."/>
            <person name="Shibata T."/>
            <person name="Feng M."/>
            <person name="Maeda T."/>
            <person name="Schwartz J.A."/>
            <person name="Shigenobu S."/>
            <person name="Lundholm N."/>
            <person name="Nishiyama T."/>
            <person name="Yang H."/>
            <person name="Hasebe M."/>
            <person name="Li S."/>
            <person name="Pierce S.K."/>
            <person name="Wang J."/>
        </authorList>
    </citation>
    <scope>NUCLEOTIDE SEQUENCE [LARGE SCALE GENOMIC DNA]</scope>
    <source>
        <strain evidence="3">EC2010</strain>
        <tissue evidence="3">Whole organism of an adult</tissue>
    </source>
</reference>
<protein>
    <submittedName>
        <fullName evidence="3">Uncharacterized protein</fullName>
    </submittedName>
</protein>
<accession>A0A433TW94</accession>
<evidence type="ECO:0000313" key="3">
    <source>
        <dbReference type="EMBL" id="RUS85815.1"/>
    </source>
</evidence>
<gene>
    <name evidence="3" type="ORF">EGW08_006444</name>
</gene>
<keyword evidence="4" id="KW-1185">Reference proteome</keyword>
<evidence type="ECO:0000256" key="1">
    <source>
        <dbReference type="SAM" id="MobiDB-lite"/>
    </source>
</evidence>
<feature type="compositionally biased region" description="Basic and acidic residues" evidence="1">
    <location>
        <begin position="114"/>
        <end position="123"/>
    </location>
</feature>
<evidence type="ECO:0000256" key="2">
    <source>
        <dbReference type="SAM" id="Phobius"/>
    </source>
</evidence>
<keyword evidence="2" id="KW-1133">Transmembrane helix</keyword>
<comment type="caution">
    <text evidence="3">The sequence shown here is derived from an EMBL/GenBank/DDBJ whole genome shotgun (WGS) entry which is preliminary data.</text>
</comment>
<organism evidence="3 4">
    <name type="scientific">Elysia chlorotica</name>
    <name type="common">Eastern emerald elysia</name>
    <name type="synonym">Sea slug</name>
    <dbReference type="NCBI Taxonomy" id="188477"/>
    <lineage>
        <taxon>Eukaryota</taxon>
        <taxon>Metazoa</taxon>
        <taxon>Spiralia</taxon>
        <taxon>Lophotrochozoa</taxon>
        <taxon>Mollusca</taxon>
        <taxon>Gastropoda</taxon>
        <taxon>Heterobranchia</taxon>
        <taxon>Euthyneura</taxon>
        <taxon>Panpulmonata</taxon>
        <taxon>Sacoglossa</taxon>
        <taxon>Placobranchoidea</taxon>
        <taxon>Plakobranchidae</taxon>
        <taxon>Elysia</taxon>
    </lineage>
</organism>
<feature type="transmembrane region" description="Helical" evidence="2">
    <location>
        <begin position="62"/>
        <end position="84"/>
    </location>
</feature>
<dbReference type="AlphaFoldDB" id="A0A433TW94"/>
<keyword evidence="2" id="KW-0812">Transmembrane</keyword>
<feature type="compositionally biased region" description="Low complexity" evidence="1">
    <location>
        <begin position="277"/>
        <end position="288"/>
    </location>
</feature>
<proteinExistence type="predicted"/>
<feature type="region of interest" description="Disordered" evidence="1">
    <location>
        <begin position="264"/>
        <end position="294"/>
    </location>
</feature>
<dbReference type="EMBL" id="RQTK01000159">
    <property type="protein sequence ID" value="RUS85815.1"/>
    <property type="molecule type" value="Genomic_DNA"/>
</dbReference>
<feature type="region of interest" description="Disordered" evidence="1">
    <location>
        <begin position="114"/>
        <end position="133"/>
    </location>
</feature>
<keyword evidence="2" id="KW-0472">Membrane</keyword>
<dbReference type="Proteomes" id="UP000271974">
    <property type="component" value="Unassembled WGS sequence"/>
</dbReference>
<name>A0A433TW94_ELYCH</name>
<evidence type="ECO:0000313" key="4">
    <source>
        <dbReference type="Proteomes" id="UP000271974"/>
    </source>
</evidence>